<dbReference type="EMBL" id="QLMK01000014">
    <property type="protein sequence ID" value="RAK26407.1"/>
    <property type="molecule type" value="Genomic_DNA"/>
</dbReference>
<comment type="caution">
    <text evidence="1">The sequence shown here is derived from an EMBL/GenBank/DDBJ whole genome shotgun (WGS) entry which is preliminary data.</text>
</comment>
<evidence type="ECO:0000313" key="2">
    <source>
        <dbReference type="Proteomes" id="UP000249453"/>
    </source>
</evidence>
<dbReference type="Proteomes" id="UP000249453">
    <property type="component" value="Unassembled WGS sequence"/>
</dbReference>
<dbReference type="InterPro" id="IPR048444">
    <property type="entry name" value="DNMK"/>
</dbReference>
<accession>A0A364JSX7</accession>
<dbReference type="OrthoDB" id="5401711at2"/>
<organism evidence="1 2">
    <name type="scientific">Falsochrobactrum ovis</name>
    <dbReference type="NCBI Taxonomy" id="1293442"/>
    <lineage>
        <taxon>Bacteria</taxon>
        <taxon>Pseudomonadati</taxon>
        <taxon>Pseudomonadota</taxon>
        <taxon>Alphaproteobacteria</taxon>
        <taxon>Hyphomicrobiales</taxon>
        <taxon>Brucellaceae</taxon>
        <taxon>Falsochrobactrum</taxon>
    </lineage>
</organism>
<keyword evidence="2" id="KW-1185">Reference proteome</keyword>
<reference evidence="1 2" key="1">
    <citation type="submission" date="2018-06" db="EMBL/GenBank/DDBJ databases">
        <title>Genomic Encyclopedia of Type Strains, Phase IV (KMG-IV): sequencing the most valuable type-strain genomes for metagenomic binning, comparative biology and taxonomic classification.</title>
        <authorList>
            <person name="Goeker M."/>
        </authorList>
    </citation>
    <scope>NUCLEOTIDE SEQUENCE [LARGE SCALE GENOMIC DNA]</scope>
    <source>
        <strain evidence="1 2">DSM 26720</strain>
    </source>
</reference>
<dbReference type="RefSeq" id="WP_111576118.1">
    <property type="nucleotide sequence ID" value="NZ_JBHEEY010000010.1"/>
</dbReference>
<evidence type="ECO:0000313" key="1">
    <source>
        <dbReference type="EMBL" id="RAK26407.1"/>
    </source>
</evidence>
<proteinExistence type="predicted"/>
<evidence type="ECO:0008006" key="3">
    <source>
        <dbReference type="Google" id="ProtNLM"/>
    </source>
</evidence>
<sequence length="197" mass="21461">MPDLAVETFGPLEKYIAANDNLPRVVGLSGVAGSGKSTAAAHLQRQGYTLVKFAGPLKDMMRAIGLSESQIEGADKENSTQLLQGKTPRYAMQTLGTEWGRNIIGEGFWTFLWEHRALQLLDAGHKVVVDDCRFANEAKMVRSLGGIVVRIQGRGGIASSHESEKVAFEPDAILMNNGSVASFHDRLDSLLSLKERH</sequence>
<protein>
    <recommendedName>
        <fullName evidence="3">Deoxynucleotide monophosphate kinase</fullName>
    </recommendedName>
</protein>
<gene>
    <name evidence="1" type="ORF">C7374_11493</name>
</gene>
<dbReference type="AlphaFoldDB" id="A0A364JSX7"/>
<dbReference type="Gene3D" id="3.40.50.300">
    <property type="entry name" value="P-loop containing nucleotide triphosphate hydrolases"/>
    <property type="match status" value="1"/>
</dbReference>
<dbReference type="InterPro" id="IPR027417">
    <property type="entry name" value="P-loop_NTPase"/>
</dbReference>
<dbReference type="SUPFAM" id="SSF52540">
    <property type="entry name" value="P-loop containing nucleoside triphosphate hydrolases"/>
    <property type="match status" value="1"/>
</dbReference>
<dbReference type="Pfam" id="PF21448">
    <property type="entry name" value="DNMK"/>
    <property type="match status" value="1"/>
</dbReference>
<name>A0A364JSX7_9HYPH</name>